<dbReference type="Gene3D" id="3.20.20.80">
    <property type="entry name" value="Glycosidases"/>
    <property type="match status" value="2"/>
</dbReference>
<evidence type="ECO:0000313" key="1">
    <source>
        <dbReference type="EMBL" id="KHD97958.1"/>
    </source>
</evidence>
<dbReference type="Proteomes" id="UP000030466">
    <property type="component" value="Unassembled WGS sequence"/>
</dbReference>
<keyword evidence="2" id="KW-1185">Reference proteome</keyword>
<protein>
    <submittedName>
        <fullName evidence="1">Agarase</fullName>
    </submittedName>
</protein>
<proteinExistence type="predicted"/>
<dbReference type="InterPro" id="IPR017853">
    <property type="entry name" value="GH"/>
</dbReference>
<reference evidence="1 2" key="1">
    <citation type="journal article" date="2003" name="Int. J. Syst. Evol. Microbiol.">
        <title>Kocuria polaris sp. nov., an orange-pigmented psychrophilic bacterium isolated from an Antarctic cyanobacterial mat sample.</title>
        <authorList>
            <person name="Reddy G.S."/>
            <person name="Prakash J.S."/>
            <person name="Prabahar V."/>
            <person name="Matsumoto G.I."/>
            <person name="Stackebrandt E."/>
            <person name="Shivaji S."/>
        </authorList>
    </citation>
    <scope>NUCLEOTIDE SEQUENCE [LARGE SCALE GENOMIC DNA]</scope>
    <source>
        <strain evidence="1 2">CMS 76or</strain>
    </source>
</reference>
<evidence type="ECO:0000313" key="2">
    <source>
        <dbReference type="Proteomes" id="UP000030466"/>
    </source>
</evidence>
<name>A0A0A6VUT4_KOCRO</name>
<dbReference type="AlphaFoldDB" id="A0A0A6VUT4"/>
<gene>
    <name evidence="1" type="ORF">GY22_06625</name>
</gene>
<dbReference type="SUPFAM" id="SSF51445">
    <property type="entry name" value="(Trans)glycosidases"/>
    <property type="match status" value="1"/>
</dbReference>
<accession>A0A0A6VUT4</accession>
<sequence>MAQSENGSWSFIDPDGKPFISLALNHLDDTDLRYPHNVEVFERKYGSRQAWTKGVVRDLQDLNFNTIGWTSQYISGGWGEALDWFGDPVDLGHSHPWPDQHLVDAGMPYVVQIRVQEIEDWNGHPAYRDVYSEDFHKYADWIARRMVSDHKGSANLVGYFLVDIPGWLPHASGRFWPGFEGLSQAEHDQKLFDVATQYYRTITEAIRRYDPDHLILGDRYNGNKGIPEAVLRAMVPFVDVLSVQYFTGKSAEEYATMIEDLRGWHELTGKPVVIADIGNWVPTDMNPHRTSDMDTQAERGADYASGLARAAAEPWIIGWHWCGYIENLGRGWGIKDPHDELYTDMTDQIREANARAQAVATQRM</sequence>
<organism evidence="1 2">
    <name type="scientific">Kocuria rosea subsp. polaris</name>
    <dbReference type="NCBI Taxonomy" id="136273"/>
    <lineage>
        <taxon>Bacteria</taxon>
        <taxon>Bacillati</taxon>
        <taxon>Actinomycetota</taxon>
        <taxon>Actinomycetes</taxon>
        <taxon>Micrococcales</taxon>
        <taxon>Micrococcaceae</taxon>
        <taxon>Kocuria</taxon>
    </lineage>
</organism>
<comment type="caution">
    <text evidence="1">The sequence shown here is derived from an EMBL/GenBank/DDBJ whole genome shotgun (WGS) entry which is preliminary data.</text>
</comment>
<dbReference type="EMBL" id="JSUH01000005">
    <property type="protein sequence ID" value="KHD97958.1"/>
    <property type="molecule type" value="Genomic_DNA"/>
</dbReference>